<name>X6MDQ3_RETFI</name>
<organism evidence="3 4">
    <name type="scientific">Reticulomyxa filosa</name>
    <dbReference type="NCBI Taxonomy" id="46433"/>
    <lineage>
        <taxon>Eukaryota</taxon>
        <taxon>Sar</taxon>
        <taxon>Rhizaria</taxon>
        <taxon>Retaria</taxon>
        <taxon>Foraminifera</taxon>
        <taxon>Monothalamids</taxon>
        <taxon>Reticulomyxidae</taxon>
        <taxon>Reticulomyxa</taxon>
    </lineage>
</organism>
<reference evidence="3 4" key="1">
    <citation type="journal article" date="2013" name="Curr. Biol.">
        <title>The Genome of the Foraminiferan Reticulomyxa filosa.</title>
        <authorList>
            <person name="Glockner G."/>
            <person name="Hulsmann N."/>
            <person name="Schleicher M."/>
            <person name="Noegel A.A."/>
            <person name="Eichinger L."/>
            <person name="Gallinger C."/>
            <person name="Pawlowski J."/>
            <person name="Sierra R."/>
            <person name="Euteneuer U."/>
            <person name="Pillet L."/>
            <person name="Moustafa A."/>
            <person name="Platzer M."/>
            <person name="Groth M."/>
            <person name="Szafranski K."/>
            <person name="Schliwa M."/>
        </authorList>
    </citation>
    <scope>NUCLEOTIDE SEQUENCE [LARGE SCALE GENOMIC DNA]</scope>
</reference>
<dbReference type="PANTHER" id="PTHR23313">
    <property type="entry name" value="TSEC1-RELATED"/>
    <property type="match status" value="1"/>
</dbReference>
<gene>
    <name evidence="3" type="ORF">RFI_25823</name>
</gene>
<sequence>MYLCKKSYEIFTSAALLLQLDKQLEEKREEIVKKAENLLKIHESNLRNCFSENLKKFKECEEQMNEPITLKNKAQNNTKEDSNLEKKNEVMNCVDETPRTTPPKKTEHTNFHEEEPQFDSANTEVEKIKTSLNLQKIKFNELLQTYEATLQGLNEKEKSLNECNKQLKTLQIENNQLKKQLESADKEIGRKQQITEKNKTNVENLKIELNTLKEENKELKRQLDSKKQNSGNIDVRLARALQESEKYRTLFMQCKNNKNVSTSNINKFDNELQQLKDSNQKLTKQKNELMIVLKKQLKLIDILRKQKLHIEAAKVLEISENHFIKTLDIAENLAKQ</sequence>
<evidence type="ECO:0000313" key="4">
    <source>
        <dbReference type="Proteomes" id="UP000023152"/>
    </source>
</evidence>
<dbReference type="OrthoDB" id="269872at2759"/>
<feature type="compositionally biased region" description="Basic and acidic residues" evidence="2">
    <location>
        <begin position="104"/>
        <end position="115"/>
    </location>
</feature>
<accession>X6MDQ3</accession>
<feature type="coiled-coil region" evidence="1">
    <location>
        <begin position="265"/>
        <end position="292"/>
    </location>
</feature>
<keyword evidence="1" id="KW-0175">Coiled coil</keyword>
<comment type="caution">
    <text evidence="3">The sequence shown here is derived from an EMBL/GenBank/DDBJ whole genome shotgun (WGS) entry which is preliminary data.</text>
</comment>
<evidence type="ECO:0000256" key="2">
    <source>
        <dbReference type="SAM" id="MobiDB-lite"/>
    </source>
</evidence>
<protein>
    <submittedName>
        <fullName evidence="3">Uncharacterized protein</fullName>
    </submittedName>
</protein>
<dbReference type="AlphaFoldDB" id="X6MDQ3"/>
<evidence type="ECO:0000313" key="3">
    <source>
        <dbReference type="EMBL" id="ETO11552.1"/>
    </source>
</evidence>
<dbReference type="Proteomes" id="UP000023152">
    <property type="component" value="Unassembled WGS sequence"/>
</dbReference>
<dbReference type="EMBL" id="ASPP01022344">
    <property type="protein sequence ID" value="ETO11552.1"/>
    <property type="molecule type" value="Genomic_DNA"/>
</dbReference>
<proteinExistence type="predicted"/>
<keyword evidence="4" id="KW-1185">Reference proteome</keyword>
<dbReference type="PANTHER" id="PTHR23313:SF0">
    <property type="entry name" value="TESTIS-EXPRESSED PROTEIN 9"/>
    <property type="match status" value="1"/>
</dbReference>
<feature type="coiled-coil region" evidence="1">
    <location>
        <begin position="136"/>
        <end position="229"/>
    </location>
</feature>
<feature type="region of interest" description="Disordered" evidence="2">
    <location>
        <begin position="94"/>
        <end position="122"/>
    </location>
</feature>
<evidence type="ECO:0000256" key="1">
    <source>
        <dbReference type="SAM" id="Coils"/>
    </source>
</evidence>
<dbReference type="OMA" id="MNCVDET"/>